<dbReference type="GO" id="GO:0000407">
    <property type="term" value="C:phagophore assembly site"/>
    <property type="evidence" value="ECO:0007669"/>
    <property type="project" value="TreeGrafter"/>
</dbReference>
<feature type="region of interest" description="Disordered" evidence="4">
    <location>
        <begin position="303"/>
        <end position="326"/>
    </location>
</feature>
<evidence type="ECO:0000256" key="1">
    <source>
        <dbReference type="ARBA" id="ARBA00007130"/>
    </source>
</evidence>
<proteinExistence type="inferred from homology"/>
<evidence type="ECO:0000256" key="4">
    <source>
        <dbReference type="SAM" id="MobiDB-lite"/>
    </source>
</evidence>
<protein>
    <recommendedName>
        <fullName evidence="2">Autophagy-related protein 101</fullName>
    </recommendedName>
</protein>
<comment type="caution">
    <text evidence="5">The sequence shown here is derived from an EMBL/GenBank/DDBJ whole genome shotgun (WGS) entry which is preliminary data.</text>
</comment>
<dbReference type="OrthoDB" id="10259639at2759"/>
<dbReference type="PANTHER" id="PTHR13292:SF0">
    <property type="entry name" value="AUTOPHAGY-RELATED PROTEIN 101"/>
    <property type="match status" value="1"/>
</dbReference>
<dbReference type="GO" id="GO:1990316">
    <property type="term" value="C:Atg1/ULK1 kinase complex"/>
    <property type="evidence" value="ECO:0007669"/>
    <property type="project" value="TreeGrafter"/>
</dbReference>
<name>A0A2S5BJD6_9BASI</name>
<dbReference type="EMBL" id="PJQD01000001">
    <property type="protein sequence ID" value="POY76884.1"/>
    <property type="molecule type" value="Genomic_DNA"/>
</dbReference>
<dbReference type="GO" id="GO:0000045">
    <property type="term" value="P:autophagosome assembly"/>
    <property type="evidence" value="ECO:0007669"/>
    <property type="project" value="TreeGrafter"/>
</dbReference>
<dbReference type="STRING" id="741276.A0A2S5BJD6"/>
<keyword evidence="6" id="KW-1185">Reference proteome</keyword>
<reference evidence="5 6" key="1">
    <citation type="journal article" date="2018" name="Front. Microbiol.">
        <title>Prospects for Fungal Bioremediation of Acidic Radioactive Waste Sites: Characterization and Genome Sequence of Rhodotorula taiwanensis MD1149.</title>
        <authorList>
            <person name="Tkavc R."/>
            <person name="Matrosova V.Y."/>
            <person name="Grichenko O.E."/>
            <person name="Gostincar C."/>
            <person name="Volpe R.P."/>
            <person name="Klimenkova P."/>
            <person name="Gaidamakova E.K."/>
            <person name="Zhou C.E."/>
            <person name="Stewart B.J."/>
            <person name="Lyman M.G."/>
            <person name="Malfatti S.A."/>
            <person name="Rubinfeld B."/>
            <person name="Courtot M."/>
            <person name="Singh J."/>
            <person name="Dalgard C.L."/>
            <person name="Hamilton T."/>
            <person name="Frey K.G."/>
            <person name="Gunde-Cimerman N."/>
            <person name="Dugan L."/>
            <person name="Daly M.J."/>
        </authorList>
    </citation>
    <scope>NUCLEOTIDE SEQUENCE [LARGE SCALE GENOMIC DNA]</scope>
    <source>
        <strain evidence="5 6">MD1149</strain>
    </source>
</reference>
<dbReference type="Pfam" id="PF07855">
    <property type="entry name" value="ATG101"/>
    <property type="match status" value="1"/>
</dbReference>
<feature type="compositionally biased region" description="Low complexity" evidence="4">
    <location>
        <begin position="107"/>
        <end position="132"/>
    </location>
</feature>
<comment type="similarity">
    <text evidence="1">Belongs to the ATG101 family.</text>
</comment>
<sequence length="326" mass="34486">AFEKRWAQDVVRAVLGTILFHRVVGGLQPTSLEVCGVTFSAPAAPDVEALIAARTDLICRALLEGVSTGANRRVKLFVTLYPTPLPALPPKNARSRKRSYTPGQRVPSPASAAAAQDASSSPSRGSGSRRASAAALAQAAPAAVTSALGWFSASARAAWVGGTQDDAVAAPANVPAGATLMGQDLLAAEQDAEIRMLDSLRDQGRKPFEGWMIEFEVLPEPVGVRGTQRPNGRDEKLRAQLNDFLLRTLDFTLTRSSHVPPITTTDLMPYGILVLVDPPTAPFDVPKPIIEPVKSFPDLHRSLASDSAGSAVPFDGRRAASVGGRR</sequence>
<dbReference type="PANTHER" id="PTHR13292">
    <property type="entry name" value="AUTOPHAGY-RELATED PROTEIN 101"/>
    <property type="match status" value="1"/>
</dbReference>
<accession>A0A2S5BJD6</accession>
<dbReference type="Proteomes" id="UP000237144">
    <property type="component" value="Unassembled WGS sequence"/>
</dbReference>
<evidence type="ECO:0000256" key="2">
    <source>
        <dbReference type="ARBA" id="ARBA00018874"/>
    </source>
</evidence>
<evidence type="ECO:0000256" key="3">
    <source>
        <dbReference type="ARBA" id="ARBA00023006"/>
    </source>
</evidence>
<dbReference type="AlphaFoldDB" id="A0A2S5BJD6"/>
<feature type="region of interest" description="Disordered" evidence="4">
    <location>
        <begin position="88"/>
        <end position="132"/>
    </location>
</feature>
<gene>
    <name evidence="5" type="ORF">BMF94_0136</name>
</gene>
<evidence type="ECO:0000313" key="5">
    <source>
        <dbReference type="EMBL" id="POY76884.1"/>
    </source>
</evidence>
<evidence type="ECO:0000313" key="6">
    <source>
        <dbReference type="Proteomes" id="UP000237144"/>
    </source>
</evidence>
<keyword evidence="3" id="KW-0072">Autophagy</keyword>
<organism evidence="5 6">
    <name type="scientific">Rhodotorula taiwanensis</name>
    <dbReference type="NCBI Taxonomy" id="741276"/>
    <lineage>
        <taxon>Eukaryota</taxon>
        <taxon>Fungi</taxon>
        <taxon>Dikarya</taxon>
        <taxon>Basidiomycota</taxon>
        <taxon>Pucciniomycotina</taxon>
        <taxon>Microbotryomycetes</taxon>
        <taxon>Sporidiobolales</taxon>
        <taxon>Sporidiobolaceae</taxon>
        <taxon>Rhodotorula</taxon>
    </lineage>
</organism>
<dbReference type="GO" id="GO:0019901">
    <property type="term" value="F:protein kinase binding"/>
    <property type="evidence" value="ECO:0007669"/>
    <property type="project" value="TreeGrafter"/>
</dbReference>
<feature type="non-terminal residue" evidence="5">
    <location>
        <position position="1"/>
    </location>
</feature>
<dbReference type="InterPro" id="IPR012445">
    <property type="entry name" value="ATG101"/>
</dbReference>